<feature type="compositionally biased region" description="Basic and acidic residues" evidence="1">
    <location>
        <begin position="21"/>
        <end position="30"/>
    </location>
</feature>
<evidence type="ECO:0000313" key="2">
    <source>
        <dbReference type="EMBL" id="NYJ74993.1"/>
    </source>
</evidence>
<keyword evidence="3" id="KW-1185">Reference proteome</keyword>
<evidence type="ECO:0000256" key="1">
    <source>
        <dbReference type="SAM" id="MobiDB-lite"/>
    </source>
</evidence>
<evidence type="ECO:0000313" key="3">
    <source>
        <dbReference type="Proteomes" id="UP000571817"/>
    </source>
</evidence>
<dbReference type="RefSeq" id="WP_179481317.1">
    <property type="nucleotide sequence ID" value="NZ_JACCFW010000001.1"/>
</dbReference>
<protein>
    <recommendedName>
        <fullName evidence="4">dUTPase</fullName>
    </recommendedName>
</protein>
<feature type="compositionally biased region" description="Basic and acidic residues" evidence="1">
    <location>
        <begin position="1"/>
        <end position="13"/>
    </location>
</feature>
<comment type="caution">
    <text evidence="2">The sequence shown here is derived from an EMBL/GenBank/DDBJ whole genome shotgun (WGS) entry which is preliminary data.</text>
</comment>
<reference evidence="2 3" key="1">
    <citation type="submission" date="2020-07" db="EMBL/GenBank/DDBJ databases">
        <title>Sequencing the genomes of 1000 actinobacteria strains.</title>
        <authorList>
            <person name="Klenk H.-P."/>
        </authorList>
    </citation>
    <scope>NUCLEOTIDE SEQUENCE [LARGE SCALE GENOMIC DNA]</scope>
    <source>
        <strain evidence="2 3">DSM 29531</strain>
    </source>
</reference>
<dbReference type="Pfam" id="PF13834">
    <property type="entry name" value="DUF4193"/>
    <property type="match status" value="1"/>
</dbReference>
<dbReference type="EMBL" id="JACCFW010000001">
    <property type="protein sequence ID" value="NYJ74993.1"/>
    <property type="molecule type" value="Genomic_DNA"/>
</dbReference>
<dbReference type="AlphaFoldDB" id="A0A853DG34"/>
<accession>A0A853DG34</accession>
<dbReference type="Proteomes" id="UP000571817">
    <property type="component" value="Unassembled WGS sequence"/>
</dbReference>
<gene>
    <name evidence="2" type="ORF">HNR15_001956</name>
</gene>
<dbReference type="InterPro" id="IPR025242">
    <property type="entry name" value="DUF4193"/>
</dbReference>
<proteinExistence type="predicted"/>
<organism evidence="2 3">
    <name type="scientific">Allobranchiibius huperziae</name>
    <dbReference type="NCBI Taxonomy" id="1874116"/>
    <lineage>
        <taxon>Bacteria</taxon>
        <taxon>Bacillati</taxon>
        <taxon>Actinomycetota</taxon>
        <taxon>Actinomycetes</taxon>
        <taxon>Micrococcales</taxon>
        <taxon>Dermacoccaceae</taxon>
        <taxon>Allobranchiibius</taxon>
    </lineage>
</organism>
<evidence type="ECO:0008006" key="4">
    <source>
        <dbReference type="Google" id="ProtNLM"/>
    </source>
</evidence>
<feature type="region of interest" description="Disordered" evidence="1">
    <location>
        <begin position="1"/>
        <end position="39"/>
    </location>
</feature>
<sequence length="99" mass="10835">MATDYDAPRKTDDDLSEDSIEELKSRRVDKNAASVDVDETEQAEGFELPGADLSGEELSVQVIPRQADEFTCSRCFLVHHRSQLVSDADGVLVCSECAA</sequence>
<name>A0A853DG34_9MICO</name>